<proteinExistence type="predicted"/>
<protein>
    <submittedName>
        <fullName evidence="4">Peptidase S1 domain-containing protein</fullName>
    </submittedName>
</protein>
<accession>A0A183DZF0</accession>
<dbReference type="EMBL" id="UYRT01080873">
    <property type="protein sequence ID" value="VDN23546.1"/>
    <property type="molecule type" value="Genomic_DNA"/>
</dbReference>
<evidence type="ECO:0000256" key="1">
    <source>
        <dbReference type="SAM" id="MobiDB-lite"/>
    </source>
</evidence>
<evidence type="ECO:0000313" key="3">
    <source>
        <dbReference type="Proteomes" id="UP000271098"/>
    </source>
</evidence>
<dbReference type="WBParaSite" id="GPUH_0001410601-mRNA-1">
    <property type="protein sequence ID" value="GPUH_0001410601-mRNA-1"/>
    <property type="gene ID" value="GPUH_0001410601"/>
</dbReference>
<organism evidence="4">
    <name type="scientific">Gongylonema pulchrum</name>
    <dbReference type="NCBI Taxonomy" id="637853"/>
    <lineage>
        <taxon>Eukaryota</taxon>
        <taxon>Metazoa</taxon>
        <taxon>Ecdysozoa</taxon>
        <taxon>Nematoda</taxon>
        <taxon>Chromadorea</taxon>
        <taxon>Rhabditida</taxon>
        <taxon>Spirurina</taxon>
        <taxon>Spiruromorpha</taxon>
        <taxon>Spiruroidea</taxon>
        <taxon>Gongylonematidae</taxon>
        <taxon>Gongylonema</taxon>
    </lineage>
</organism>
<evidence type="ECO:0000313" key="4">
    <source>
        <dbReference type="WBParaSite" id="GPUH_0001410601-mRNA-1"/>
    </source>
</evidence>
<gene>
    <name evidence="2" type="ORF">GPUH_LOCUS14091</name>
</gene>
<dbReference type="AlphaFoldDB" id="A0A183DZF0"/>
<sequence>MRVCFLTYLHALPPAISIQQKTLLLNKTPCYARRNVWLFELESKIEVSSWDQPRLEAVWVGHVIDRFGVLEDAVRVYGIRKTYVVLLKRVKQSMEAIENTGVVRSINSRELVVDVYIPDADFANGPELSVPLHVFETAPVVDNSYVFKMFLKKGRWCVTSVTKAENSSGSHRSSGCIQNERKDLPVVTNSSRECAGGFEHDSYVGIVVGEADKCRFIWTPSLEGEGICSIWKNLDIGDWIRFWVIVRRWIKIDSLYPVRQDGKSAVVTMEIPIEQDYDRPEPPAVPFFGQLSDKHDYFGANIKQIRGHNILVDLRRNKDWSAWNITYVKLQGAASSSSRFDTKRSVRVASDNMFGNRRESYENKNDGGLSTSSSCSDGYGAEDSDERDYPETVTL</sequence>
<feature type="region of interest" description="Disordered" evidence="1">
    <location>
        <begin position="354"/>
        <end position="395"/>
    </location>
</feature>
<feature type="compositionally biased region" description="Basic and acidic residues" evidence="1">
    <location>
        <begin position="356"/>
        <end position="365"/>
    </location>
</feature>
<reference evidence="2 3" key="2">
    <citation type="submission" date="2018-11" db="EMBL/GenBank/DDBJ databases">
        <authorList>
            <consortium name="Pathogen Informatics"/>
        </authorList>
    </citation>
    <scope>NUCLEOTIDE SEQUENCE [LARGE SCALE GENOMIC DNA]</scope>
</reference>
<dbReference type="Proteomes" id="UP000271098">
    <property type="component" value="Unassembled WGS sequence"/>
</dbReference>
<keyword evidence="3" id="KW-1185">Reference proteome</keyword>
<reference evidence="4" key="1">
    <citation type="submission" date="2016-06" db="UniProtKB">
        <authorList>
            <consortium name="WormBaseParasite"/>
        </authorList>
    </citation>
    <scope>IDENTIFICATION</scope>
</reference>
<evidence type="ECO:0000313" key="2">
    <source>
        <dbReference type="EMBL" id="VDN23546.1"/>
    </source>
</evidence>
<name>A0A183DZF0_9BILA</name>